<evidence type="ECO:0000256" key="12">
    <source>
        <dbReference type="HAMAP-Rule" id="MF_00454"/>
    </source>
</evidence>
<keyword evidence="14" id="KW-1185">Reference proteome</keyword>
<comment type="caution">
    <text evidence="13">The sequence shown here is derived from an EMBL/GenBank/DDBJ whole genome shotgun (WGS) entry which is preliminary data.</text>
</comment>
<name>A0A316J6Y9_9HYPH</name>
<dbReference type="NCBIfam" id="TIGR00494">
    <property type="entry name" value="crcB"/>
    <property type="match status" value="1"/>
</dbReference>
<dbReference type="PANTHER" id="PTHR28259">
    <property type="entry name" value="FLUORIDE EXPORT PROTEIN 1-RELATED"/>
    <property type="match status" value="1"/>
</dbReference>
<evidence type="ECO:0000256" key="7">
    <source>
        <dbReference type="ARBA" id="ARBA00023065"/>
    </source>
</evidence>
<keyword evidence="3" id="KW-0997">Cell inner membrane</keyword>
<dbReference type="OrthoDB" id="9806299at2"/>
<evidence type="ECO:0000256" key="10">
    <source>
        <dbReference type="ARBA" id="ARBA00035120"/>
    </source>
</evidence>
<dbReference type="GO" id="GO:0046872">
    <property type="term" value="F:metal ion binding"/>
    <property type="evidence" value="ECO:0007669"/>
    <property type="project" value="UniProtKB-KW"/>
</dbReference>
<keyword evidence="6 12" id="KW-0915">Sodium</keyword>
<evidence type="ECO:0000256" key="6">
    <source>
        <dbReference type="ARBA" id="ARBA00023053"/>
    </source>
</evidence>
<organism evidence="13 14">
    <name type="scientific">Falsochrobactrum shanghaiense</name>
    <dbReference type="NCBI Taxonomy" id="2201899"/>
    <lineage>
        <taxon>Bacteria</taxon>
        <taxon>Pseudomonadati</taxon>
        <taxon>Pseudomonadota</taxon>
        <taxon>Alphaproteobacteria</taxon>
        <taxon>Hyphomicrobiales</taxon>
        <taxon>Brucellaceae</taxon>
        <taxon>Falsochrobactrum</taxon>
    </lineage>
</organism>
<dbReference type="PANTHER" id="PTHR28259:SF1">
    <property type="entry name" value="FLUORIDE EXPORT PROTEIN 1-RELATED"/>
    <property type="match status" value="1"/>
</dbReference>
<keyword evidence="12" id="KW-0813">Transport</keyword>
<keyword evidence="9 12" id="KW-0407">Ion channel</keyword>
<keyword evidence="5 12" id="KW-1133">Transmembrane helix</keyword>
<evidence type="ECO:0000256" key="9">
    <source>
        <dbReference type="ARBA" id="ARBA00023303"/>
    </source>
</evidence>
<keyword evidence="4 12" id="KW-0812">Transmembrane</keyword>
<dbReference type="InterPro" id="IPR003691">
    <property type="entry name" value="FluC"/>
</dbReference>
<keyword evidence="2 12" id="KW-1003">Cell membrane</keyword>
<reference evidence="13 14" key="1">
    <citation type="submission" date="2018-05" db="EMBL/GenBank/DDBJ databases">
        <title>Comparative genomic sequence analysis between strain HN4 and CCM 8460T (Falsochrobactrum ovis) will provide more evidence to prove that HN4 is a new species of Falsochrobactrum.</title>
        <authorList>
            <person name="Lyu W."/>
            <person name="Sun L."/>
            <person name="Yao L."/>
        </authorList>
    </citation>
    <scope>NUCLEOTIDE SEQUENCE [LARGE SCALE GENOMIC DNA]</scope>
    <source>
        <strain evidence="13 14">HN4</strain>
    </source>
</reference>
<dbReference type="Pfam" id="PF02537">
    <property type="entry name" value="CRCB"/>
    <property type="match status" value="1"/>
</dbReference>
<feature type="binding site" evidence="12">
    <location>
        <position position="79"/>
    </location>
    <ligand>
        <name>Na(+)</name>
        <dbReference type="ChEBI" id="CHEBI:29101"/>
        <note>structural</note>
    </ligand>
</feature>
<comment type="activity regulation">
    <text evidence="12">Na(+) is not transported, but it plays an essential structural role and its presence is essential for fluoride channel function.</text>
</comment>
<dbReference type="GO" id="GO:0140114">
    <property type="term" value="P:cellular detoxification of fluoride"/>
    <property type="evidence" value="ECO:0007669"/>
    <property type="project" value="UniProtKB-UniRule"/>
</dbReference>
<feature type="transmembrane region" description="Helical" evidence="12">
    <location>
        <begin position="34"/>
        <end position="56"/>
    </location>
</feature>
<dbReference type="GO" id="GO:0062054">
    <property type="term" value="F:fluoride channel activity"/>
    <property type="evidence" value="ECO:0007669"/>
    <property type="project" value="UniProtKB-UniRule"/>
</dbReference>
<keyword evidence="8 12" id="KW-0472">Membrane</keyword>
<evidence type="ECO:0000256" key="11">
    <source>
        <dbReference type="ARBA" id="ARBA00035585"/>
    </source>
</evidence>
<sequence>MQASIIVAIGGALGSVLRFWVTIWLGPLSRGMPWSTIFVNVAGSFAIGLFGALTLASSRFPIPEIWRLAFMVGICGGFTTFSSFSLQTFELLRLGLPGRALLNIGLSVFACIAATALGYIAAQYINRA</sequence>
<protein>
    <recommendedName>
        <fullName evidence="12">Fluoride-specific ion channel FluC</fullName>
    </recommendedName>
</protein>
<comment type="function">
    <text evidence="12">Fluoride-specific ion channel. Important for reducing fluoride concentration in the cell, thus reducing its toxicity.</text>
</comment>
<dbReference type="GO" id="GO:0005886">
    <property type="term" value="C:plasma membrane"/>
    <property type="evidence" value="ECO:0007669"/>
    <property type="project" value="UniProtKB-SubCell"/>
</dbReference>
<evidence type="ECO:0000256" key="5">
    <source>
        <dbReference type="ARBA" id="ARBA00022989"/>
    </source>
</evidence>
<evidence type="ECO:0000256" key="8">
    <source>
        <dbReference type="ARBA" id="ARBA00023136"/>
    </source>
</evidence>
<proteinExistence type="inferred from homology"/>
<accession>A0A316J6Y9</accession>
<dbReference type="Proteomes" id="UP000245865">
    <property type="component" value="Unassembled WGS sequence"/>
</dbReference>
<evidence type="ECO:0000313" key="13">
    <source>
        <dbReference type="EMBL" id="PWL17076.1"/>
    </source>
</evidence>
<evidence type="ECO:0000256" key="3">
    <source>
        <dbReference type="ARBA" id="ARBA00022519"/>
    </source>
</evidence>
<evidence type="ECO:0000256" key="4">
    <source>
        <dbReference type="ARBA" id="ARBA00022692"/>
    </source>
</evidence>
<evidence type="ECO:0000256" key="2">
    <source>
        <dbReference type="ARBA" id="ARBA00022475"/>
    </source>
</evidence>
<feature type="binding site" evidence="12">
    <location>
        <position position="76"/>
    </location>
    <ligand>
        <name>Na(+)</name>
        <dbReference type="ChEBI" id="CHEBI:29101"/>
        <note>structural</note>
    </ligand>
</feature>
<comment type="similarity">
    <text evidence="10 12">Belongs to the fluoride channel Fluc/FEX (TC 1.A.43) family.</text>
</comment>
<keyword evidence="12" id="KW-0479">Metal-binding</keyword>
<evidence type="ECO:0000256" key="1">
    <source>
        <dbReference type="ARBA" id="ARBA00004651"/>
    </source>
</evidence>
<comment type="catalytic activity">
    <reaction evidence="11">
        <text>fluoride(in) = fluoride(out)</text>
        <dbReference type="Rhea" id="RHEA:76159"/>
        <dbReference type="ChEBI" id="CHEBI:17051"/>
    </reaction>
    <physiologicalReaction direction="left-to-right" evidence="11">
        <dbReference type="Rhea" id="RHEA:76160"/>
    </physiologicalReaction>
</comment>
<dbReference type="RefSeq" id="WP_109707358.1">
    <property type="nucleotide sequence ID" value="NZ_QGDB01000005.1"/>
</dbReference>
<feature type="transmembrane region" description="Helical" evidence="12">
    <location>
        <begin position="101"/>
        <end position="122"/>
    </location>
</feature>
<keyword evidence="7 12" id="KW-0406">Ion transport</keyword>
<evidence type="ECO:0000313" key="14">
    <source>
        <dbReference type="Proteomes" id="UP000245865"/>
    </source>
</evidence>
<dbReference type="EMBL" id="QGDB01000005">
    <property type="protein sequence ID" value="PWL17076.1"/>
    <property type="molecule type" value="Genomic_DNA"/>
</dbReference>
<gene>
    <name evidence="12 13" type="primary">crcB</name>
    <name evidence="12" type="synonym">fluC</name>
    <name evidence="13" type="ORF">DKP76_13675</name>
</gene>
<dbReference type="HAMAP" id="MF_00454">
    <property type="entry name" value="FluC"/>
    <property type="match status" value="1"/>
</dbReference>
<comment type="subcellular location">
    <subcellularLocation>
        <location evidence="1 12">Cell membrane</location>
        <topology evidence="1 12">Multi-pass membrane protein</topology>
    </subcellularLocation>
</comment>
<feature type="transmembrane region" description="Helical" evidence="12">
    <location>
        <begin position="68"/>
        <end position="89"/>
    </location>
</feature>
<dbReference type="AlphaFoldDB" id="A0A316J6Y9"/>